<dbReference type="Gene3D" id="3.40.50.720">
    <property type="entry name" value="NAD(P)-binding Rossmann-like Domain"/>
    <property type="match status" value="1"/>
</dbReference>
<dbReference type="KEGG" id="aau:AAur_0936"/>
<dbReference type="InterPro" id="IPR008927">
    <property type="entry name" value="6-PGluconate_DH-like_C_sf"/>
</dbReference>
<evidence type="ECO:0000256" key="4">
    <source>
        <dbReference type="RuleBase" id="RU362068"/>
    </source>
</evidence>
<feature type="domain" description="Ketopantoate reductase N-terminal" evidence="5">
    <location>
        <begin position="3"/>
        <end position="138"/>
    </location>
</feature>
<dbReference type="HOGENOM" id="CLU_031468_6_1_11"/>
<dbReference type="PANTHER" id="PTHR21708">
    <property type="entry name" value="PROBABLE 2-DEHYDROPANTOATE 2-REDUCTASE"/>
    <property type="match status" value="1"/>
</dbReference>
<evidence type="ECO:0000256" key="1">
    <source>
        <dbReference type="ARBA" id="ARBA00007870"/>
    </source>
</evidence>
<dbReference type="Pfam" id="PF02558">
    <property type="entry name" value="ApbA"/>
    <property type="match status" value="1"/>
</dbReference>
<name>A1R3B4_PAEAT</name>
<dbReference type="SUPFAM" id="SSF51735">
    <property type="entry name" value="NAD(P)-binding Rossmann-fold domains"/>
    <property type="match status" value="1"/>
</dbReference>
<dbReference type="NCBIfam" id="TIGR00745">
    <property type="entry name" value="apbA_panE"/>
    <property type="match status" value="1"/>
</dbReference>
<proteinExistence type="inferred from homology"/>
<dbReference type="GO" id="GO:0005737">
    <property type="term" value="C:cytoplasm"/>
    <property type="evidence" value="ECO:0007669"/>
    <property type="project" value="TreeGrafter"/>
</dbReference>
<dbReference type="Pfam" id="PF08546">
    <property type="entry name" value="ApbA_C"/>
    <property type="match status" value="1"/>
</dbReference>
<dbReference type="InterPro" id="IPR013332">
    <property type="entry name" value="KPR_N"/>
</dbReference>
<comment type="catalytic activity">
    <reaction evidence="4">
        <text>(R)-pantoate + NADP(+) = 2-dehydropantoate + NADPH + H(+)</text>
        <dbReference type="Rhea" id="RHEA:16233"/>
        <dbReference type="ChEBI" id="CHEBI:11561"/>
        <dbReference type="ChEBI" id="CHEBI:15378"/>
        <dbReference type="ChEBI" id="CHEBI:15980"/>
        <dbReference type="ChEBI" id="CHEBI:57783"/>
        <dbReference type="ChEBI" id="CHEBI:58349"/>
        <dbReference type="EC" id="1.1.1.169"/>
    </reaction>
</comment>
<organism evidence="7 8">
    <name type="scientific">Paenarthrobacter aurescens (strain TC1)</name>
    <dbReference type="NCBI Taxonomy" id="290340"/>
    <lineage>
        <taxon>Bacteria</taxon>
        <taxon>Bacillati</taxon>
        <taxon>Actinomycetota</taxon>
        <taxon>Actinomycetes</taxon>
        <taxon>Micrococcales</taxon>
        <taxon>Micrococcaceae</taxon>
        <taxon>Paenarthrobacter</taxon>
    </lineage>
</organism>
<dbReference type="SUPFAM" id="SSF48179">
    <property type="entry name" value="6-phosphogluconate dehydrogenase C-terminal domain-like"/>
    <property type="match status" value="1"/>
</dbReference>
<dbReference type="InterPro" id="IPR013752">
    <property type="entry name" value="KPA_reductase"/>
</dbReference>
<dbReference type="UniPathway" id="UPA00028">
    <property type="reaction ID" value="UER00004"/>
</dbReference>
<evidence type="ECO:0000256" key="2">
    <source>
        <dbReference type="ARBA" id="ARBA00022857"/>
    </source>
</evidence>
<dbReference type="InterPro" id="IPR003710">
    <property type="entry name" value="ApbA"/>
</dbReference>
<dbReference type="Gene3D" id="1.10.1040.10">
    <property type="entry name" value="N-(1-d-carboxylethyl)-l-norvaline Dehydrogenase, domain 2"/>
    <property type="match status" value="1"/>
</dbReference>
<dbReference type="InterPro" id="IPR051402">
    <property type="entry name" value="KPR-Related"/>
</dbReference>
<gene>
    <name evidence="7" type="primary">panE</name>
    <name evidence="7" type="ordered locus">AAur_0936</name>
</gene>
<dbReference type="STRING" id="290340.AAur_0936"/>
<evidence type="ECO:0000313" key="8">
    <source>
        <dbReference type="Proteomes" id="UP000000637"/>
    </source>
</evidence>
<keyword evidence="4" id="KW-0566">Pantothenate biosynthesis</keyword>
<dbReference type="InterPro" id="IPR013328">
    <property type="entry name" value="6PGD_dom2"/>
</dbReference>
<comment type="similarity">
    <text evidence="1 4">Belongs to the ketopantoate reductase family.</text>
</comment>
<dbReference type="AlphaFoldDB" id="A1R3B4"/>
<comment type="function">
    <text evidence="4">Catalyzes the NADPH-dependent reduction of ketopantoate into pantoic acid.</text>
</comment>
<dbReference type="EMBL" id="CP000474">
    <property type="protein sequence ID" value="ABM06559.1"/>
    <property type="molecule type" value="Genomic_DNA"/>
</dbReference>
<dbReference type="PANTHER" id="PTHR21708:SF26">
    <property type="entry name" value="2-DEHYDROPANTOATE 2-REDUCTASE"/>
    <property type="match status" value="1"/>
</dbReference>
<feature type="domain" description="Ketopantoate reductase C-terminal" evidence="6">
    <location>
        <begin position="175"/>
        <end position="294"/>
    </location>
</feature>
<dbReference type="RefSeq" id="WP_011773673.1">
    <property type="nucleotide sequence ID" value="NC_008711.1"/>
</dbReference>
<evidence type="ECO:0000259" key="6">
    <source>
        <dbReference type="Pfam" id="PF08546"/>
    </source>
</evidence>
<dbReference type="InterPro" id="IPR036291">
    <property type="entry name" value="NAD(P)-bd_dom_sf"/>
</dbReference>
<reference evidence="7 8" key="1">
    <citation type="journal article" date="2006" name="PLoS Genet.">
        <title>Secrets of soil survival revealed by the genome sequence of Arthrobacter aurescens TC1.</title>
        <authorList>
            <person name="Mongodin E.F."/>
            <person name="Shapir N."/>
            <person name="Daugherty S.C."/>
            <person name="DeBoy R.T."/>
            <person name="Emerson J.B."/>
            <person name="Shvartzbeyn A."/>
            <person name="Radune D."/>
            <person name="Vamathevan J."/>
            <person name="Riggs F."/>
            <person name="Grinberg V."/>
            <person name="Khouri H."/>
            <person name="Wackett L.P."/>
            <person name="Nelson K.E."/>
            <person name="Sadowsky M.J."/>
        </authorList>
    </citation>
    <scope>NUCLEOTIDE SEQUENCE [LARGE SCALE GENOMIC DNA]</scope>
    <source>
        <strain evidence="7 8">TC1</strain>
    </source>
</reference>
<dbReference type="Proteomes" id="UP000000637">
    <property type="component" value="Chromosome"/>
</dbReference>
<accession>A1R3B4</accession>
<dbReference type="EC" id="1.1.1.169" evidence="4"/>
<dbReference type="GO" id="GO:0015940">
    <property type="term" value="P:pantothenate biosynthetic process"/>
    <property type="evidence" value="ECO:0007669"/>
    <property type="project" value="UniProtKB-UniPathway"/>
</dbReference>
<keyword evidence="8" id="KW-1185">Reference proteome</keyword>
<dbReference type="GO" id="GO:0008677">
    <property type="term" value="F:2-dehydropantoate 2-reductase activity"/>
    <property type="evidence" value="ECO:0007669"/>
    <property type="project" value="UniProtKB-EC"/>
</dbReference>
<comment type="pathway">
    <text evidence="4">Cofactor biosynthesis; (R)-pantothenate biosynthesis; (R)-pantoate from 3-methyl-2-oxobutanoate: step 2/2.</text>
</comment>
<evidence type="ECO:0000256" key="3">
    <source>
        <dbReference type="ARBA" id="ARBA00023002"/>
    </source>
</evidence>
<evidence type="ECO:0000259" key="5">
    <source>
        <dbReference type="Pfam" id="PF02558"/>
    </source>
</evidence>
<protein>
    <recommendedName>
        <fullName evidence="4">2-dehydropantoate 2-reductase</fullName>
        <ecNumber evidence="4">1.1.1.169</ecNumber>
    </recommendedName>
    <alternativeName>
        <fullName evidence="4">Ketopantoate reductase</fullName>
    </alternativeName>
</protein>
<evidence type="ECO:0000313" key="7">
    <source>
        <dbReference type="EMBL" id="ABM06559.1"/>
    </source>
</evidence>
<keyword evidence="2 4" id="KW-0521">NADP</keyword>
<keyword evidence="3 4" id="KW-0560">Oxidoreductase</keyword>
<sequence length="337" mass="35654">MNILVYGAGGMGLYFSARLAQAGHRVVLKARSSTQDAKLHLFTGGRTETISGVSVVSEIDPVDVDVVLIATKAWQVEDALLELQGKISNGTPLVTLQNGIEAPEVARRIFPASPVIATTCVVIVKRTAPLAVELIGGEAILSAGLFDEVGADTGIAERVVDAINESSVTATLAQDVQRALWKKIALIASYGGVGAVSGVPVGVTRTHPETRSMVRDGIVEVASVAHAYGVTFTREDVEEVFSVYTDVFDPSTTSSMQRDLASGLPSELADQNGAIVARAAQVRVATPTHSFILNSQLPRERQASKAELMSETPTVRRMAVPPLIAVSIGNSGRRLMR</sequence>
<dbReference type="eggNOG" id="COG1893">
    <property type="taxonomic scope" value="Bacteria"/>
</dbReference>